<protein>
    <submittedName>
        <fullName evidence="2">Uncharacterized protein</fullName>
    </submittedName>
</protein>
<feature type="region of interest" description="Disordered" evidence="1">
    <location>
        <begin position="63"/>
        <end position="152"/>
    </location>
</feature>
<proteinExistence type="predicted"/>
<dbReference type="AlphaFoldDB" id="A0A066XEX2"/>
<organism evidence="2 3">
    <name type="scientific">Colletotrichum sublineola</name>
    <name type="common">Sorghum anthracnose fungus</name>
    <dbReference type="NCBI Taxonomy" id="1173701"/>
    <lineage>
        <taxon>Eukaryota</taxon>
        <taxon>Fungi</taxon>
        <taxon>Dikarya</taxon>
        <taxon>Ascomycota</taxon>
        <taxon>Pezizomycotina</taxon>
        <taxon>Sordariomycetes</taxon>
        <taxon>Hypocreomycetidae</taxon>
        <taxon>Glomerellales</taxon>
        <taxon>Glomerellaceae</taxon>
        <taxon>Colletotrichum</taxon>
        <taxon>Colletotrichum graminicola species complex</taxon>
    </lineage>
</organism>
<dbReference type="OrthoDB" id="4825994at2759"/>
<evidence type="ECO:0000313" key="2">
    <source>
        <dbReference type="EMBL" id="KDN67502.1"/>
    </source>
</evidence>
<feature type="compositionally biased region" description="Polar residues" evidence="1">
    <location>
        <begin position="1"/>
        <end position="35"/>
    </location>
</feature>
<gene>
    <name evidence="2" type="ORF">CSUB01_04265</name>
</gene>
<keyword evidence="3" id="KW-1185">Reference proteome</keyword>
<sequence length="152" mass="15852">MNHPLQSAISPTNGMEASTANTRSEPHTNPFTKQHNVVHGERECSISPVLPCLALPCPAPTRCKVPGPSADAESTQQHGAYGSFGSANDADLVKKVNAFNESKIEHGGEEPSSPEGKAAKPGLGTSAGDGEDVHEAGKKVSDKVGDMLNRNK</sequence>
<comment type="caution">
    <text evidence="2">The sequence shown here is derived from an EMBL/GenBank/DDBJ whole genome shotgun (WGS) entry which is preliminary data.</text>
</comment>
<accession>A0A066XEX2</accession>
<reference evidence="3" key="1">
    <citation type="journal article" date="2014" name="Genome Announc.">
        <title>Draft genome sequence of Colletotrichum sublineola, a destructive pathogen of cultivated sorghum.</title>
        <authorList>
            <person name="Baroncelli R."/>
            <person name="Sanz-Martin J.M."/>
            <person name="Rech G.E."/>
            <person name="Sukno S.A."/>
            <person name="Thon M.R."/>
        </authorList>
    </citation>
    <scope>NUCLEOTIDE SEQUENCE [LARGE SCALE GENOMIC DNA]</scope>
    <source>
        <strain evidence="3">TX430BB</strain>
    </source>
</reference>
<feature type="compositionally biased region" description="Basic and acidic residues" evidence="1">
    <location>
        <begin position="131"/>
        <end position="145"/>
    </location>
</feature>
<dbReference type="Proteomes" id="UP000027238">
    <property type="component" value="Unassembled WGS sequence"/>
</dbReference>
<evidence type="ECO:0000313" key="3">
    <source>
        <dbReference type="Proteomes" id="UP000027238"/>
    </source>
</evidence>
<dbReference type="eggNOG" id="ENOG502T4T0">
    <property type="taxonomic scope" value="Eukaryota"/>
</dbReference>
<name>A0A066XEX2_COLSU</name>
<evidence type="ECO:0000256" key="1">
    <source>
        <dbReference type="SAM" id="MobiDB-lite"/>
    </source>
</evidence>
<dbReference type="HOGENOM" id="CLU_1722260_0_0_1"/>
<dbReference type="EMBL" id="JMSE01000798">
    <property type="protein sequence ID" value="KDN67502.1"/>
    <property type="molecule type" value="Genomic_DNA"/>
</dbReference>
<feature type="region of interest" description="Disordered" evidence="1">
    <location>
        <begin position="1"/>
        <end position="40"/>
    </location>
</feature>